<comment type="caution">
    <text evidence="4">The sequence shown here is derived from an EMBL/GenBank/DDBJ whole genome shotgun (WGS) entry which is preliminary data.</text>
</comment>
<protein>
    <recommendedName>
        <fullName evidence="3">SHSP domain-containing protein</fullName>
    </recommendedName>
</protein>
<feature type="domain" description="SHSP" evidence="3">
    <location>
        <begin position="38"/>
        <end position="149"/>
    </location>
</feature>
<organism evidence="4 5">
    <name type="scientific">Candidatus Magasanikbacteria bacterium CG10_big_fil_rev_8_21_14_0_10_36_32</name>
    <dbReference type="NCBI Taxonomy" id="1974646"/>
    <lineage>
        <taxon>Bacteria</taxon>
        <taxon>Candidatus Magasanikiibacteriota</taxon>
    </lineage>
</organism>
<proteinExistence type="inferred from homology"/>
<dbReference type="PROSITE" id="PS01031">
    <property type="entry name" value="SHSP"/>
    <property type="match status" value="1"/>
</dbReference>
<evidence type="ECO:0000256" key="1">
    <source>
        <dbReference type="PROSITE-ProRule" id="PRU00285"/>
    </source>
</evidence>
<dbReference type="InterPro" id="IPR031107">
    <property type="entry name" value="Small_HSP"/>
</dbReference>
<dbReference type="Gene3D" id="2.60.40.790">
    <property type="match status" value="1"/>
</dbReference>
<dbReference type="Pfam" id="PF00011">
    <property type="entry name" value="HSP20"/>
    <property type="match status" value="1"/>
</dbReference>
<dbReference type="InterPro" id="IPR008978">
    <property type="entry name" value="HSP20-like_chaperone"/>
</dbReference>
<dbReference type="PANTHER" id="PTHR11527">
    <property type="entry name" value="HEAT-SHOCK PROTEIN 20 FAMILY MEMBER"/>
    <property type="match status" value="1"/>
</dbReference>
<evidence type="ECO:0000259" key="3">
    <source>
        <dbReference type="PROSITE" id="PS01031"/>
    </source>
</evidence>
<gene>
    <name evidence="4" type="ORF">COU29_00610</name>
</gene>
<accession>A0A2M6W7E5</accession>
<evidence type="ECO:0000313" key="4">
    <source>
        <dbReference type="EMBL" id="PIT88738.1"/>
    </source>
</evidence>
<evidence type="ECO:0000256" key="2">
    <source>
        <dbReference type="RuleBase" id="RU003616"/>
    </source>
</evidence>
<dbReference type="Proteomes" id="UP000231426">
    <property type="component" value="Unassembled WGS sequence"/>
</dbReference>
<dbReference type="EMBL" id="PFBV01000002">
    <property type="protein sequence ID" value="PIT88738.1"/>
    <property type="molecule type" value="Genomic_DNA"/>
</dbReference>
<dbReference type="SUPFAM" id="SSF49764">
    <property type="entry name" value="HSP20-like chaperones"/>
    <property type="match status" value="1"/>
</dbReference>
<sequence>MLDESKKFDLPVGMGDDIDEDLMIFSSLKKAAESAVLEDGDEGQLTVDVAETETELIIVSTMAGTPKDKVELHLNNDLLTIKGERTPPISSEAAYHYHECYWGKFSRSIVLPVDVRADLAIAEYKNGLLIVRLPKIKTDQSIPVYIIEE</sequence>
<evidence type="ECO:0000313" key="5">
    <source>
        <dbReference type="Proteomes" id="UP000231426"/>
    </source>
</evidence>
<reference evidence="5" key="1">
    <citation type="submission" date="2017-09" db="EMBL/GenBank/DDBJ databases">
        <title>Depth-based differentiation of microbial function through sediment-hosted aquifers and enrichment of novel symbionts in the deep terrestrial subsurface.</title>
        <authorList>
            <person name="Probst A.J."/>
            <person name="Ladd B."/>
            <person name="Jarett J.K."/>
            <person name="Geller-Mcgrath D.E."/>
            <person name="Sieber C.M.K."/>
            <person name="Emerson J.B."/>
            <person name="Anantharaman K."/>
            <person name="Thomas B.C."/>
            <person name="Malmstrom R."/>
            <person name="Stieglmeier M."/>
            <person name="Klingl A."/>
            <person name="Woyke T."/>
            <person name="Ryan C.M."/>
            <person name="Banfield J.F."/>
        </authorList>
    </citation>
    <scope>NUCLEOTIDE SEQUENCE [LARGE SCALE GENOMIC DNA]</scope>
</reference>
<name>A0A2M6W7E5_9BACT</name>
<dbReference type="InterPro" id="IPR002068">
    <property type="entry name" value="A-crystallin/Hsp20_dom"/>
</dbReference>
<dbReference type="AlphaFoldDB" id="A0A2M6W7E5"/>
<dbReference type="CDD" id="cd06464">
    <property type="entry name" value="ACD_sHsps-like"/>
    <property type="match status" value="1"/>
</dbReference>
<comment type="similarity">
    <text evidence="1 2">Belongs to the small heat shock protein (HSP20) family.</text>
</comment>